<sequence>MMAVLWVVLFWASVSLRAVTGLPIGEIPQVYPHESHSEEYVGWGSEGGLYTLPALALVLTAVGLLFGCTWCYQHKDCKVSTVPVNNVFVYRIT</sequence>
<reference evidence="3" key="1">
    <citation type="submission" date="2021-02" db="EMBL/GenBank/DDBJ databases">
        <authorList>
            <person name="Steward A R."/>
        </authorList>
    </citation>
    <scope>NUCLEOTIDE SEQUENCE</scope>
</reference>
<keyword evidence="1" id="KW-1133">Transmembrane helix</keyword>
<keyword evidence="2" id="KW-0732">Signal</keyword>
<evidence type="ECO:0000256" key="1">
    <source>
        <dbReference type="SAM" id="Phobius"/>
    </source>
</evidence>
<evidence type="ECO:0000313" key="4">
    <source>
        <dbReference type="Proteomes" id="UP000663880"/>
    </source>
</evidence>
<feature type="signal peptide" evidence="2">
    <location>
        <begin position="1"/>
        <end position="21"/>
    </location>
</feature>
<evidence type="ECO:0000313" key="3">
    <source>
        <dbReference type="EMBL" id="CAF4900666.1"/>
    </source>
</evidence>
<accession>A0A821V4G2</accession>
<keyword evidence="4" id="KW-1185">Reference proteome</keyword>
<feature type="chain" id="PRO_5033034918" evidence="2">
    <location>
        <begin position="22"/>
        <end position="93"/>
    </location>
</feature>
<dbReference type="OrthoDB" id="7391586at2759"/>
<keyword evidence="1" id="KW-0812">Transmembrane</keyword>
<protein>
    <submittedName>
        <fullName evidence="3">Uncharacterized protein</fullName>
    </submittedName>
</protein>
<gene>
    <name evidence="3" type="ORF">PMACD_LOCUS11262</name>
</gene>
<evidence type="ECO:0000256" key="2">
    <source>
        <dbReference type="SAM" id="SignalP"/>
    </source>
</evidence>
<proteinExistence type="predicted"/>
<dbReference type="AlphaFoldDB" id="A0A821V4G2"/>
<feature type="transmembrane region" description="Helical" evidence="1">
    <location>
        <begin position="50"/>
        <end position="72"/>
    </location>
</feature>
<organism evidence="3 4">
    <name type="scientific">Pieris macdunnoughi</name>
    <dbReference type="NCBI Taxonomy" id="345717"/>
    <lineage>
        <taxon>Eukaryota</taxon>
        <taxon>Metazoa</taxon>
        <taxon>Ecdysozoa</taxon>
        <taxon>Arthropoda</taxon>
        <taxon>Hexapoda</taxon>
        <taxon>Insecta</taxon>
        <taxon>Pterygota</taxon>
        <taxon>Neoptera</taxon>
        <taxon>Endopterygota</taxon>
        <taxon>Lepidoptera</taxon>
        <taxon>Glossata</taxon>
        <taxon>Ditrysia</taxon>
        <taxon>Papilionoidea</taxon>
        <taxon>Pieridae</taxon>
        <taxon>Pierinae</taxon>
        <taxon>Pieris</taxon>
    </lineage>
</organism>
<dbReference type="EMBL" id="CAJOBZ010000036">
    <property type="protein sequence ID" value="CAF4900666.1"/>
    <property type="molecule type" value="Genomic_DNA"/>
</dbReference>
<dbReference type="Proteomes" id="UP000663880">
    <property type="component" value="Unassembled WGS sequence"/>
</dbReference>
<keyword evidence="1" id="KW-0472">Membrane</keyword>
<comment type="caution">
    <text evidence="3">The sequence shown here is derived from an EMBL/GenBank/DDBJ whole genome shotgun (WGS) entry which is preliminary data.</text>
</comment>
<name>A0A821V4G2_9NEOP</name>